<proteinExistence type="predicted"/>
<name>Q2AA91_ASPOF</name>
<dbReference type="EMBL" id="AC183433">
    <property type="protein sequence ID" value="ABD63104.1"/>
    <property type="molecule type" value="Genomic_DNA"/>
</dbReference>
<accession>Q2AA91</accession>
<feature type="compositionally biased region" description="Low complexity" evidence="1">
    <location>
        <begin position="32"/>
        <end position="41"/>
    </location>
</feature>
<feature type="compositionally biased region" description="Basic and acidic residues" evidence="1">
    <location>
        <begin position="65"/>
        <end position="74"/>
    </location>
</feature>
<organism evidence="2">
    <name type="scientific">Asparagus officinalis</name>
    <name type="common">Garden asparagus</name>
    <dbReference type="NCBI Taxonomy" id="4686"/>
    <lineage>
        <taxon>Eukaryota</taxon>
        <taxon>Viridiplantae</taxon>
        <taxon>Streptophyta</taxon>
        <taxon>Embryophyta</taxon>
        <taxon>Tracheophyta</taxon>
        <taxon>Spermatophyta</taxon>
        <taxon>Magnoliopsida</taxon>
        <taxon>Liliopsida</taxon>
        <taxon>Asparagales</taxon>
        <taxon>Asparagaceae</taxon>
        <taxon>Asparagoideae</taxon>
        <taxon>Asparagus</taxon>
    </lineage>
</organism>
<sequence length="161" mass="18210">MTPQSNFKPLALFQVEQVNTIDSDLEPDETINIDIPPDNNNVGGGPTEDNNARGGPVVSLRNRPKHDTNEDEKMKDLESKINALMSAREVKKTGILCSYPREWESILYPTRFNLINFIPFDGKVSPTQHLIYFKSYFGMISGNEVLMVRSFVGTLREPSFD</sequence>
<protein>
    <recommendedName>
        <fullName evidence="3">Retrotransposon gag domain-containing protein</fullName>
    </recommendedName>
</protein>
<evidence type="ECO:0000313" key="2">
    <source>
        <dbReference type="EMBL" id="ABD63104.1"/>
    </source>
</evidence>
<evidence type="ECO:0008006" key="3">
    <source>
        <dbReference type="Google" id="ProtNLM"/>
    </source>
</evidence>
<gene>
    <name evidence="2" type="ORF">17.t00031</name>
</gene>
<dbReference type="AlphaFoldDB" id="Q2AA91"/>
<evidence type="ECO:0000256" key="1">
    <source>
        <dbReference type="SAM" id="MobiDB-lite"/>
    </source>
</evidence>
<feature type="region of interest" description="Disordered" evidence="1">
    <location>
        <begin position="27"/>
        <end position="74"/>
    </location>
</feature>
<reference evidence="2" key="1">
    <citation type="submission" date="2006-03" db="EMBL/GenBank/DDBJ databases">
        <title>Comparative Sequence and Genetic Analyses of Asparagus BACs Reveal No Microsynteny with Onion or Rice.</title>
        <authorList>
            <person name="Jernej J."/>
            <person name="Telgmann A."/>
            <person name="Jung C."/>
            <person name="Cheung F."/>
            <person name="Havey M.J."/>
            <person name="Town C.D."/>
        </authorList>
    </citation>
    <scope>NUCLEOTIDE SEQUENCE</scope>
</reference>